<organism evidence="2 3">
    <name type="scientific">Lysinibacillus varians</name>
    <dbReference type="NCBI Taxonomy" id="1145276"/>
    <lineage>
        <taxon>Bacteria</taxon>
        <taxon>Bacillati</taxon>
        <taxon>Bacillota</taxon>
        <taxon>Bacilli</taxon>
        <taxon>Bacillales</taxon>
        <taxon>Bacillaceae</taxon>
        <taxon>Lysinibacillus</taxon>
    </lineage>
</organism>
<evidence type="ECO:0000259" key="1">
    <source>
        <dbReference type="PROSITE" id="PS50943"/>
    </source>
</evidence>
<dbReference type="InterPro" id="IPR001387">
    <property type="entry name" value="Cro/C1-type_HTH"/>
</dbReference>
<name>A0ABY2T889_9BACI</name>
<dbReference type="EMBL" id="SZPV01000040">
    <property type="protein sequence ID" value="TKI52681.1"/>
    <property type="molecule type" value="Genomic_DNA"/>
</dbReference>
<protein>
    <submittedName>
        <fullName evidence="2">Helix-turn-helix transcriptional regulator</fullName>
    </submittedName>
</protein>
<sequence length="69" mass="7743">MGMATKIKMLMAAKDLNITQLAEKMGTSQSNLSKKLKRDNFSEKELQEIADILGIKFEAHFVLEDGTKI</sequence>
<gene>
    <name evidence="2" type="ORF">FC752_19045</name>
</gene>
<dbReference type="PROSITE" id="PS50943">
    <property type="entry name" value="HTH_CROC1"/>
    <property type="match status" value="1"/>
</dbReference>
<dbReference type="CDD" id="cd00093">
    <property type="entry name" value="HTH_XRE"/>
    <property type="match status" value="1"/>
</dbReference>
<dbReference type="InterPro" id="IPR010982">
    <property type="entry name" value="Lambda_DNA-bd_dom_sf"/>
</dbReference>
<evidence type="ECO:0000313" key="2">
    <source>
        <dbReference type="EMBL" id="TKI52681.1"/>
    </source>
</evidence>
<feature type="domain" description="HTH cro/C1-type" evidence="1">
    <location>
        <begin position="7"/>
        <end position="60"/>
    </location>
</feature>
<keyword evidence="3" id="KW-1185">Reference proteome</keyword>
<dbReference type="SUPFAM" id="SSF47413">
    <property type="entry name" value="lambda repressor-like DNA-binding domains"/>
    <property type="match status" value="1"/>
</dbReference>
<dbReference type="Proteomes" id="UP000308539">
    <property type="component" value="Unassembled WGS sequence"/>
</dbReference>
<accession>A0ABY2T889</accession>
<dbReference type="Pfam" id="PF13443">
    <property type="entry name" value="HTH_26"/>
    <property type="match status" value="1"/>
</dbReference>
<evidence type="ECO:0000313" key="3">
    <source>
        <dbReference type="Proteomes" id="UP000308539"/>
    </source>
</evidence>
<comment type="caution">
    <text evidence="2">The sequence shown here is derived from an EMBL/GenBank/DDBJ whole genome shotgun (WGS) entry which is preliminary data.</text>
</comment>
<dbReference type="SMART" id="SM00530">
    <property type="entry name" value="HTH_XRE"/>
    <property type="match status" value="1"/>
</dbReference>
<proteinExistence type="predicted"/>
<dbReference type="Gene3D" id="1.10.260.40">
    <property type="entry name" value="lambda repressor-like DNA-binding domains"/>
    <property type="match status" value="1"/>
</dbReference>
<reference evidence="2 3" key="1">
    <citation type="submission" date="2019-04" db="EMBL/GenBank/DDBJ databases">
        <title>Lysinibacillus genome sequencing.</title>
        <authorList>
            <person name="Dunlap C."/>
        </authorList>
    </citation>
    <scope>NUCLEOTIDE SEQUENCE [LARGE SCALE GENOMIC DNA]</scope>
    <source>
        <strain evidence="2 3">NBRC 109424</strain>
    </source>
</reference>
<dbReference type="RefSeq" id="WP_025219651.1">
    <property type="nucleotide sequence ID" value="NZ_CP006837.1"/>
</dbReference>